<feature type="domain" description="EF-hand" evidence="4">
    <location>
        <begin position="103"/>
        <end position="134"/>
    </location>
</feature>
<protein>
    <recommendedName>
        <fullName evidence="4">EF-hand domain-containing protein</fullName>
    </recommendedName>
</protein>
<accession>A0A816KIH6</accession>
<evidence type="ECO:0000256" key="2">
    <source>
        <dbReference type="ARBA" id="ARBA00022737"/>
    </source>
</evidence>
<name>A0A816KIH6_9BILA</name>
<dbReference type="Pfam" id="PF13499">
    <property type="entry name" value="EF-hand_7"/>
    <property type="match status" value="1"/>
</dbReference>
<reference evidence="5" key="1">
    <citation type="submission" date="2021-02" db="EMBL/GenBank/DDBJ databases">
        <authorList>
            <person name="Nowell W R."/>
        </authorList>
    </citation>
    <scope>NUCLEOTIDE SEQUENCE</scope>
</reference>
<dbReference type="PANTHER" id="PTHR23055">
    <property type="entry name" value="CALCIUM BINDING PROTEINS"/>
    <property type="match status" value="1"/>
</dbReference>
<proteinExistence type="predicted"/>
<sequence length="134" mass="15669">MGQKSGKKQKDFTQLSDEDINRLTKNTSYSREQIQEWHQGFLHDCPYGKVDKKKFIDVYKKFYPEGKAENFCTQVFKAFDSDDNGFIDFVEFIVAVNITSHGDAKDKLQLAFEMYDMNKNGKVILKEYKKNISL</sequence>
<dbReference type="InterPro" id="IPR018247">
    <property type="entry name" value="EF_Hand_1_Ca_BS"/>
</dbReference>
<dbReference type="InterPro" id="IPR028846">
    <property type="entry name" value="Recoverin"/>
</dbReference>
<dbReference type="InterPro" id="IPR002048">
    <property type="entry name" value="EF_hand_dom"/>
</dbReference>
<evidence type="ECO:0000256" key="3">
    <source>
        <dbReference type="ARBA" id="ARBA00022837"/>
    </source>
</evidence>
<evidence type="ECO:0000259" key="4">
    <source>
        <dbReference type="PROSITE" id="PS50222"/>
    </source>
</evidence>
<comment type="caution">
    <text evidence="5">The sequence shown here is derived from an EMBL/GenBank/DDBJ whole genome shotgun (WGS) entry which is preliminary data.</text>
</comment>
<evidence type="ECO:0000313" key="5">
    <source>
        <dbReference type="EMBL" id="CAF1921633.1"/>
    </source>
</evidence>
<keyword evidence="1" id="KW-0479">Metal-binding</keyword>
<dbReference type="PROSITE" id="PS50222">
    <property type="entry name" value="EF_HAND_2"/>
    <property type="match status" value="2"/>
</dbReference>
<evidence type="ECO:0000256" key="1">
    <source>
        <dbReference type="ARBA" id="ARBA00022723"/>
    </source>
</evidence>
<dbReference type="CDD" id="cd00051">
    <property type="entry name" value="EFh"/>
    <property type="match status" value="1"/>
</dbReference>
<dbReference type="Gene3D" id="1.10.238.10">
    <property type="entry name" value="EF-hand"/>
    <property type="match status" value="1"/>
</dbReference>
<dbReference type="InterPro" id="IPR011992">
    <property type="entry name" value="EF-hand-dom_pair"/>
</dbReference>
<dbReference type="PANTHER" id="PTHR23055:SF69">
    <property type="entry name" value="NEURONAL CALCIUM SENSOR 2"/>
    <property type="match status" value="1"/>
</dbReference>
<dbReference type="EMBL" id="CAJNRE010000142">
    <property type="protein sequence ID" value="CAF1921633.1"/>
    <property type="molecule type" value="Genomic_DNA"/>
</dbReference>
<feature type="domain" description="EF-hand" evidence="4">
    <location>
        <begin position="67"/>
        <end position="102"/>
    </location>
</feature>
<dbReference type="GO" id="GO:0005509">
    <property type="term" value="F:calcium ion binding"/>
    <property type="evidence" value="ECO:0007669"/>
    <property type="project" value="InterPro"/>
</dbReference>
<evidence type="ECO:0000313" key="6">
    <source>
        <dbReference type="Proteomes" id="UP000663824"/>
    </source>
</evidence>
<dbReference type="PROSITE" id="PS00018">
    <property type="entry name" value="EF_HAND_1"/>
    <property type="match status" value="1"/>
</dbReference>
<dbReference type="Proteomes" id="UP000663824">
    <property type="component" value="Unassembled WGS sequence"/>
</dbReference>
<keyword evidence="2" id="KW-0677">Repeat</keyword>
<dbReference type="SUPFAM" id="SSF47473">
    <property type="entry name" value="EF-hand"/>
    <property type="match status" value="1"/>
</dbReference>
<gene>
    <name evidence="5" type="ORF">MBJ925_LOCUS2178</name>
</gene>
<organism evidence="5 6">
    <name type="scientific">Rotaria magnacalcarata</name>
    <dbReference type="NCBI Taxonomy" id="392030"/>
    <lineage>
        <taxon>Eukaryota</taxon>
        <taxon>Metazoa</taxon>
        <taxon>Spiralia</taxon>
        <taxon>Gnathifera</taxon>
        <taxon>Rotifera</taxon>
        <taxon>Eurotatoria</taxon>
        <taxon>Bdelloidea</taxon>
        <taxon>Philodinida</taxon>
        <taxon>Philodinidae</taxon>
        <taxon>Rotaria</taxon>
    </lineage>
</organism>
<keyword evidence="3" id="KW-0106">Calcium</keyword>
<dbReference type="AlphaFoldDB" id="A0A816KIH6"/>
<dbReference type="PRINTS" id="PR00450">
    <property type="entry name" value="RECOVERIN"/>
</dbReference>